<accession>A0A7S2MEA0</accession>
<evidence type="ECO:0000256" key="8">
    <source>
        <dbReference type="ARBA" id="ARBA00022989"/>
    </source>
</evidence>
<gene>
    <name evidence="11" type="ORF">HTAM1171_LOCUS3093</name>
</gene>
<feature type="transmembrane region" description="Helical" evidence="10">
    <location>
        <begin position="617"/>
        <end position="640"/>
    </location>
</feature>
<comment type="pathway">
    <text evidence="3">Protein modification; protein ubiquitination.</text>
</comment>
<evidence type="ECO:0000256" key="3">
    <source>
        <dbReference type="ARBA" id="ARBA00004906"/>
    </source>
</evidence>
<keyword evidence="8 10" id="KW-1133">Transmembrane helix</keyword>
<evidence type="ECO:0000313" key="11">
    <source>
        <dbReference type="EMBL" id="CAD9478472.1"/>
    </source>
</evidence>
<keyword evidence="7" id="KW-0833">Ubl conjugation pathway</keyword>
<dbReference type="PANTHER" id="PTHR13145">
    <property type="entry name" value="SSM4 PROTEIN"/>
    <property type="match status" value="1"/>
</dbReference>
<name>A0A7S2MEA0_9STRA</name>
<feature type="transmembrane region" description="Helical" evidence="10">
    <location>
        <begin position="12"/>
        <end position="31"/>
    </location>
</feature>
<reference evidence="11" key="1">
    <citation type="submission" date="2021-01" db="EMBL/GenBank/DDBJ databases">
        <authorList>
            <person name="Corre E."/>
            <person name="Pelletier E."/>
            <person name="Niang G."/>
            <person name="Scheremetjew M."/>
            <person name="Finn R."/>
            <person name="Kale V."/>
            <person name="Holt S."/>
            <person name="Cochrane G."/>
            <person name="Meng A."/>
            <person name="Brown T."/>
            <person name="Cohen L."/>
        </authorList>
    </citation>
    <scope>NUCLEOTIDE SEQUENCE</scope>
    <source>
        <strain evidence="11">CCMP826</strain>
    </source>
</reference>
<sequence>MALDCAAAIVKVGVLLFLKMLLLPLLLGIWLDASTLSLFGSSVNERILYAGKDLFGSILLHWVAGITFMLIVTVSVLQLREVTHPDLLASIIRPQEPQPDLLGNLLQESGTTHAKRMVLSLCIYAALLSIHVWLPARLLVALGIGRHLPFFRPKFWFLFLPQLQVPVELLVFHLSMLAFLEKYKNHIGEMQHYWLVFICRWMGLTDHVLPQEVEKFELVGIRPVFIKDSIDEPPPLVNGDVDDIDNAASAFSTEKESEKIVDLSPIRKLSWRQKPTYSVDPFWRKLISMKNEPTDEFIMANIHMVPSVEPALYKVGTTKRSGKRVLDSSKSFIKLPTGPYTVDGPVPPPPFIDCASSSDNSASSSNLDPNLLPTTIGAFRLKRRVKNKRKMGAERSPSAVSDSYIIEFWREVTGKQISRPPEGWDDLGVGGAEIQGRWSWGNERKSEIEQSVAQRTTFLKARNGRSYQSLMGSMLLMLKMMLLVTLSWLATMIIACAALSGPLFVGRFIFFLLRVPDSYVHDSLGFVIGGGILFPMIGKVAQALGGGPRVESPSLGRSILNWAAAFRRPGSFGKICVLAQATILWFVVSPLLLGLLYDLCLVKSRDWFAGKEALIDITSFFLSWGTGSLFLNLWAALCYVGAFTKEFWAAIGVGIGGANVLNNQNDLAGADVAGRENAVNDARNAGAGIVPGEQNRHVMKWQGENGHIARSFEIFWAALRNWEWDKVDGVTLLKECTIPIARQLSIALLSPLLAYVGFLALYRVVSGGRDAVGIVLPIVGFVEKGVYQMFLFRSFAFTVLAIQLAVAFQYPLQKWFQAAHKAARDDRYLVGEILMNYASGREQ</sequence>
<feature type="transmembrane region" description="Helical" evidence="10">
    <location>
        <begin position="744"/>
        <end position="765"/>
    </location>
</feature>
<organism evidence="11">
    <name type="scientific">Helicotheca tamesis</name>
    <dbReference type="NCBI Taxonomy" id="374047"/>
    <lineage>
        <taxon>Eukaryota</taxon>
        <taxon>Sar</taxon>
        <taxon>Stramenopiles</taxon>
        <taxon>Ochrophyta</taxon>
        <taxon>Bacillariophyta</taxon>
        <taxon>Mediophyceae</taxon>
        <taxon>Lithodesmiophycidae</taxon>
        <taxon>Lithodesmiales</taxon>
        <taxon>Lithodesmiaceae</taxon>
        <taxon>Helicotheca</taxon>
    </lineage>
</organism>
<evidence type="ECO:0000256" key="10">
    <source>
        <dbReference type="SAM" id="Phobius"/>
    </source>
</evidence>
<dbReference type="PANTHER" id="PTHR13145:SF0">
    <property type="entry name" value="E3 UBIQUITIN-PROTEIN LIGASE MARCHF6"/>
    <property type="match status" value="1"/>
</dbReference>
<proteinExistence type="predicted"/>
<dbReference type="EMBL" id="HBGV01005139">
    <property type="protein sequence ID" value="CAD9478472.1"/>
    <property type="molecule type" value="Transcribed_RNA"/>
</dbReference>
<feature type="transmembrane region" description="Helical" evidence="10">
    <location>
        <begin position="156"/>
        <end position="180"/>
    </location>
</feature>
<evidence type="ECO:0000256" key="4">
    <source>
        <dbReference type="ARBA" id="ARBA00012483"/>
    </source>
</evidence>
<evidence type="ECO:0000256" key="5">
    <source>
        <dbReference type="ARBA" id="ARBA00022679"/>
    </source>
</evidence>
<evidence type="ECO:0000256" key="7">
    <source>
        <dbReference type="ARBA" id="ARBA00022786"/>
    </source>
</evidence>
<comment type="catalytic activity">
    <reaction evidence="1">
        <text>S-ubiquitinyl-[E2 ubiquitin-conjugating enzyme]-L-cysteine + [acceptor protein]-L-lysine = [E2 ubiquitin-conjugating enzyme]-L-cysteine + N(6)-ubiquitinyl-[acceptor protein]-L-lysine.</text>
        <dbReference type="EC" id="2.3.2.27"/>
    </reaction>
</comment>
<feature type="transmembrane region" description="Helical" evidence="10">
    <location>
        <begin position="785"/>
        <end position="808"/>
    </location>
</feature>
<keyword evidence="6 10" id="KW-0812">Transmembrane</keyword>
<dbReference type="AlphaFoldDB" id="A0A7S2MEA0"/>
<keyword evidence="9 10" id="KW-0472">Membrane</keyword>
<evidence type="ECO:0000256" key="6">
    <source>
        <dbReference type="ARBA" id="ARBA00022692"/>
    </source>
</evidence>
<feature type="transmembrane region" description="Helical" evidence="10">
    <location>
        <begin position="575"/>
        <end position="597"/>
    </location>
</feature>
<dbReference type="GO" id="GO:0036503">
    <property type="term" value="P:ERAD pathway"/>
    <property type="evidence" value="ECO:0007669"/>
    <property type="project" value="TreeGrafter"/>
</dbReference>
<protein>
    <recommendedName>
        <fullName evidence="4">RING-type E3 ubiquitin transferase</fullName>
        <ecNumber evidence="4">2.3.2.27</ecNumber>
    </recommendedName>
</protein>
<comment type="subcellular location">
    <subcellularLocation>
        <location evidence="2">Membrane</location>
        <topology evidence="2">Multi-pass membrane protein</topology>
    </subcellularLocation>
</comment>
<dbReference type="GO" id="GO:0005789">
    <property type="term" value="C:endoplasmic reticulum membrane"/>
    <property type="evidence" value="ECO:0007669"/>
    <property type="project" value="TreeGrafter"/>
</dbReference>
<evidence type="ECO:0000256" key="2">
    <source>
        <dbReference type="ARBA" id="ARBA00004141"/>
    </source>
</evidence>
<dbReference type="GO" id="GO:0061630">
    <property type="term" value="F:ubiquitin protein ligase activity"/>
    <property type="evidence" value="ECO:0007669"/>
    <property type="project" value="UniProtKB-EC"/>
</dbReference>
<feature type="transmembrane region" description="Helical" evidence="10">
    <location>
        <begin position="117"/>
        <end position="136"/>
    </location>
</feature>
<feature type="transmembrane region" description="Helical" evidence="10">
    <location>
        <begin position="524"/>
        <end position="541"/>
    </location>
</feature>
<dbReference type="EC" id="2.3.2.27" evidence="4"/>
<evidence type="ECO:0000256" key="1">
    <source>
        <dbReference type="ARBA" id="ARBA00000900"/>
    </source>
</evidence>
<evidence type="ECO:0000256" key="9">
    <source>
        <dbReference type="ARBA" id="ARBA00023136"/>
    </source>
</evidence>
<keyword evidence="5" id="KW-0808">Transferase</keyword>
<feature type="transmembrane region" description="Helical" evidence="10">
    <location>
        <begin position="54"/>
        <end position="77"/>
    </location>
</feature>
<feature type="transmembrane region" description="Helical" evidence="10">
    <location>
        <begin position="480"/>
        <end position="504"/>
    </location>
</feature>